<reference evidence="2" key="1">
    <citation type="submission" date="2023-03" db="EMBL/GenBank/DDBJ databases">
        <title>Massive genome expansion in bonnet fungi (Mycena s.s.) driven by repeated elements and novel gene families across ecological guilds.</title>
        <authorList>
            <consortium name="Lawrence Berkeley National Laboratory"/>
            <person name="Harder C.B."/>
            <person name="Miyauchi S."/>
            <person name="Viragh M."/>
            <person name="Kuo A."/>
            <person name="Thoen E."/>
            <person name="Andreopoulos B."/>
            <person name="Lu D."/>
            <person name="Skrede I."/>
            <person name="Drula E."/>
            <person name="Henrissat B."/>
            <person name="Morin E."/>
            <person name="Kohler A."/>
            <person name="Barry K."/>
            <person name="LaButti K."/>
            <person name="Morin E."/>
            <person name="Salamov A."/>
            <person name="Lipzen A."/>
            <person name="Mereny Z."/>
            <person name="Hegedus B."/>
            <person name="Baldrian P."/>
            <person name="Stursova M."/>
            <person name="Weitz H."/>
            <person name="Taylor A."/>
            <person name="Grigoriev I.V."/>
            <person name="Nagy L.G."/>
            <person name="Martin F."/>
            <person name="Kauserud H."/>
        </authorList>
    </citation>
    <scope>NUCLEOTIDE SEQUENCE</scope>
    <source>
        <strain evidence="2">CBHHK200</strain>
    </source>
</reference>
<dbReference type="PANTHER" id="PTHR34825">
    <property type="entry name" value="CONSERVED PROTEIN, WITH A WEAK D-GALACTARATE DEHYDRATASE/ALTRONATE HYDROLASE DOMAIN"/>
    <property type="match status" value="1"/>
</dbReference>
<evidence type="ECO:0000313" key="2">
    <source>
        <dbReference type="EMBL" id="KAJ7044012.1"/>
    </source>
</evidence>
<dbReference type="InterPro" id="IPR018631">
    <property type="entry name" value="AAA-ATPase-like_dom"/>
</dbReference>
<proteinExistence type="predicted"/>
<dbReference type="AlphaFoldDB" id="A0AAD6TE50"/>
<evidence type="ECO:0000313" key="3">
    <source>
        <dbReference type="Proteomes" id="UP001218188"/>
    </source>
</evidence>
<dbReference type="Proteomes" id="UP001218188">
    <property type="component" value="Unassembled WGS sequence"/>
</dbReference>
<comment type="caution">
    <text evidence="2">The sequence shown here is derived from an EMBL/GenBank/DDBJ whole genome shotgun (WGS) entry which is preliminary data.</text>
</comment>
<dbReference type="EMBL" id="JARJCM010000008">
    <property type="protein sequence ID" value="KAJ7044012.1"/>
    <property type="molecule type" value="Genomic_DNA"/>
</dbReference>
<dbReference type="PANTHER" id="PTHR34825:SF1">
    <property type="entry name" value="AAA-ATPASE-LIKE DOMAIN-CONTAINING PROTEIN"/>
    <property type="match status" value="1"/>
</dbReference>
<organism evidence="2 3">
    <name type="scientific">Mycena alexandri</name>
    <dbReference type="NCBI Taxonomy" id="1745969"/>
    <lineage>
        <taxon>Eukaryota</taxon>
        <taxon>Fungi</taxon>
        <taxon>Dikarya</taxon>
        <taxon>Basidiomycota</taxon>
        <taxon>Agaricomycotina</taxon>
        <taxon>Agaricomycetes</taxon>
        <taxon>Agaricomycetidae</taxon>
        <taxon>Agaricales</taxon>
        <taxon>Marasmiineae</taxon>
        <taxon>Mycenaceae</taxon>
        <taxon>Mycena</taxon>
    </lineage>
</organism>
<accession>A0AAD6TE50</accession>
<gene>
    <name evidence="2" type="ORF">C8F04DRAFT_1250626</name>
</gene>
<evidence type="ECO:0000259" key="1">
    <source>
        <dbReference type="Pfam" id="PF09820"/>
    </source>
</evidence>
<feature type="domain" description="AAA-ATPase-like" evidence="1">
    <location>
        <begin position="197"/>
        <end position="388"/>
    </location>
</feature>
<dbReference type="Pfam" id="PF09820">
    <property type="entry name" value="AAA-ATPase_like"/>
    <property type="match status" value="1"/>
</dbReference>
<sequence length="890" mass="100182">MPPAEPLGIRCAYYDKHHWKTTQPSVLFTLDTSLISRMSVAEFMRRVSVEHRKSYSENKCLVCPGLMIIKSAWLVHIPNPTAEHLPNPLEQDAAAGVRLMEAAALLSEYIDLNLSHDNQVIRVLFESTFELKGNVAESPTKRALEVSQDSAQLIGHDSKRLRPLDPTPEGLWIIPPKDPTAPLNLAPPSIAFSSLLGQEGIVSIDKSLSIPPLDLALETQWACVVTLPKSTGKTFIMTMLQAYYDSTLDTEIWEKLFMHVAIGPEIRKAKSKGEVFCSAQKHLCLLFNLHDVQWGSNADGDIGRSIDSYCCKVLQQFAKKHHTELGFGTFAQWERSSVTHMIERIQNTLLNQYRLSPEKQCTLFIGVDHLDSPILRLLAVSSTAEYITAVTARIAGLITALMSLAGSRDMKQSKMLVNSTLFTFALPPWEKLKNISSLPSLQGTYGMTSEEVSSLFSVLSRNRPPTKYLDLNDAPVPRFLGRFTPPSATKNIYTFDLVLRHASSFLKIEGGHKVLPESPLVLSIARACVPLLADSNLRRKQPVYLSPVREIWPRKLNGLRSKEEILWTVLLCLGILVVTDEGSHRPDRLWALAVRCPTLETQIFRSCPILPKTELEESGRETQMRALLERNPTILMDIMSERLARKHHRDLYQMGEEALQATFDEYMENPELKWKAHYISQLGLLTNSQKTKEARSDEGHLRDAPGEGRFGYSDFFLCGLTKLRRKRAVVGELKYLSLFGFLRAKYHTKAEFIKKIFEDPTCSFREHCKKEGKRLRRLPLKKLRGEPYFRFENGRGNLVVVGAILDEALKQVECYVKAVVGGIAMQGNPLEGVTRAETRVNVTSGSDEVLGVVFCGVGPRMVTIMADTKSSKYHYAGKPNWRSLYDEDDD</sequence>
<keyword evidence="3" id="KW-1185">Reference proteome</keyword>
<protein>
    <recommendedName>
        <fullName evidence="1">AAA-ATPase-like domain-containing protein</fullName>
    </recommendedName>
</protein>
<name>A0AAD6TE50_9AGAR</name>